<dbReference type="InterPro" id="IPR039421">
    <property type="entry name" value="Type_1_exporter"/>
</dbReference>
<dbReference type="SMART" id="SM00382">
    <property type="entry name" value="AAA"/>
    <property type="match status" value="1"/>
</dbReference>
<feature type="transmembrane region" description="Helical" evidence="7">
    <location>
        <begin position="149"/>
        <end position="175"/>
    </location>
</feature>
<reference evidence="10 11" key="1">
    <citation type="journal article" date="2023" name="J. Phycol.">
        <title>Chrysosporum ovalisporum is synonymous with the true-branching cyanobacterium Umezakia natans (Nostocales/Aphanizomenonaceae).</title>
        <authorList>
            <person name="McGregor G.B."/>
            <person name="Sendall B.C."/>
            <person name="Niiyama Y."/>
            <person name="Tuji A."/>
            <person name="Willis A."/>
        </authorList>
    </citation>
    <scope>NUCLEOTIDE SEQUENCE [LARGE SCALE GENOMIC DNA]</scope>
    <source>
        <strain evidence="10 11">ANA360D</strain>
    </source>
</reference>
<feature type="domain" description="ABC transmembrane type-1" evidence="9">
    <location>
        <begin position="42"/>
        <end position="324"/>
    </location>
</feature>
<dbReference type="GO" id="GO:0005524">
    <property type="term" value="F:ATP binding"/>
    <property type="evidence" value="ECO:0007669"/>
    <property type="project" value="UniProtKB-KW"/>
</dbReference>
<evidence type="ECO:0000256" key="2">
    <source>
        <dbReference type="ARBA" id="ARBA00022692"/>
    </source>
</evidence>
<dbReference type="Proteomes" id="UP001159387">
    <property type="component" value="Unassembled WGS sequence"/>
</dbReference>
<dbReference type="PROSITE" id="PS00211">
    <property type="entry name" value="ABC_TRANSPORTER_1"/>
    <property type="match status" value="1"/>
</dbReference>
<evidence type="ECO:0000256" key="5">
    <source>
        <dbReference type="ARBA" id="ARBA00022989"/>
    </source>
</evidence>
<dbReference type="InterPro" id="IPR003593">
    <property type="entry name" value="AAA+_ATPase"/>
</dbReference>
<dbReference type="GO" id="GO:0016887">
    <property type="term" value="F:ATP hydrolysis activity"/>
    <property type="evidence" value="ECO:0007669"/>
    <property type="project" value="InterPro"/>
</dbReference>
<keyword evidence="6 7" id="KW-0472">Membrane</keyword>
<comment type="caution">
    <text evidence="10">The sequence shown here is derived from an EMBL/GenBank/DDBJ whole genome shotgun (WGS) entry which is preliminary data.</text>
</comment>
<name>A0AA43KBJ9_9CYAN</name>
<keyword evidence="11" id="KW-1185">Reference proteome</keyword>
<evidence type="ECO:0000259" key="8">
    <source>
        <dbReference type="PROSITE" id="PS50893"/>
    </source>
</evidence>
<evidence type="ECO:0000313" key="10">
    <source>
        <dbReference type="EMBL" id="MDH6060626.1"/>
    </source>
</evidence>
<dbReference type="PROSITE" id="PS50929">
    <property type="entry name" value="ABC_TM1F"/>
    <property type="match status" value="1"/>
</dbReference>
<protein>
    <submittedName>
        <fullName evidence="10">ABC transporter ATP-binding protein/permease</fullName>
    </submittedName>
</protein>
<dbReference type="Gene3D" id="3.40.50.300">
    <property type="entry name" value="P-loop containing nucleotide triphosphate hydrolases"/>
    <property type="match status" value="1"/>
</dbReference>
<dbReference type="PANTHER" id="PTHR43394">
    <property type="entry name" value="ATP-DEPENDENT PERMEASE MDL1, MITOCHONDRIAL"/>
    <property type="match status" value="1"/>
</dbReference>
<dbReference type="InterPro" id="IPR017871">
    <property type="entry name" value="ABC_transporter-like_CS"/>
</dbReference>
<dbReference type="InterPro" id="IPR011527">
    <property type="entry name" value="ABC1_TM_dom"/>
</dbReference>
<dbReference type="GO" id="GO:0015421">
    <property type="term" value="F:ABC-type oligopeptide transporter activity"/>
    <property type="evidence" value="ECO:0007669"/>
    <property type="project" value="TreeGrafter"/>
</dbReference>
<evidence type="ECO:0000256" key="4">
    <source>
        <dbReference type="ARBA" id="ARBA00022840"/>
    </source>
</evidence>
<feature type="transmembrane region" description="Helical" evidence="7">
    <location>
        <begin position="261"/>
        <end position="289"/>
    </location>
</feature>
<dbReference type="PROSITE" id="PS50893">
    <property type="entry name" value="ABC_TRANSPORTER_2"/>
    <property type="match status" value="1"/>
</dbReference>
<evidence type="ECO:0000256" key="1">
    <source>
        <dbReference type="ARBA" id="ARBA00004651"/>
    </source>
</evidence>
<feature type="transmembrane region" description="Helical" evidence="7">
    <location>
        <begin position="181"/>
        <end position="199"/>
    </location>
</feature>
<dbReference type="SUPFAM" id="SSF90123">
    <property type="entry name" value="ABC transporter transmembrane region"/>
    <property type="match status" value="1"/>
</dbReference>
<evidence type="ECO:0000256" key="7">
    <source>
        <dbReference type="SAM" id="Phobius"/>
    </source>
</evidence>
<dbReference type="Gene3D" id="1.20.1560.10">
    <property type="entry name" value="ABC transporter type 1, transmembrane domain"/>
    <property type="match status" value="1"/>
</dbReference>
<feature type="domain" description="ABC transporter" evidence="8">
    <location>
        <begin position="358"/>
        <end position="592"/>
    </location>
</feature>
<evidence type="ECO:0000313" key="11">
    <source>
        <dbReference type="Proteomes" id="UP001159387"/>
    </source>
</evidence>
<feature type="transmembrane region" description="Helical" evidence="7">
    <location>
        <begin position="77"/>
        <end position="95"/>
    </location>
</feature>
<comment type="subcellular location">
    <subcellularLocation>
        <location evidence="1">Cell membrane</location>
        <topology evidence="1">Multi-pass membrane protein</topology>
    </subcellularLocation>
</comment>
<gene>
    <name evidence="10" type="ORF">NWP17_09275</name>
</gene>
<dbReference type="FunFam" id="3.40.50.300:FF:000218">
    <property type="entry name" value="Multidrug ABC transporter ATP-binding protein"/>
    <property type="match status" value="1"/>
</dbReference>
<dbReference type="CDD" id="cd07346">
    <property type="entry name" value="ABC_6TM_exporters"/>
    <property type="match status" value="1"/>
</dbReference>
<keyword evidence="2 7" id="KW-0812">Transmembrane</keyword>
<evidence type="ECO:0000256" key="3">
    <source>
        <dbReference type="ARBA" id="ARBA00022741"/>
    </source>
</evidence>
<dbReference type="InterPro" id="IPR027417">
    <property type="entry name" value="P-loop_NTPase"/>
</dbReference>
<feature type="transmembrane region" description="Helical" evidence="7">
    <location>
        <begin position="39"/>
        <end position="57"/>
    </location>
</feature>
<evidence type="ECO:0000256" key="6">
    <source>
        <dbReference type="ARBA" id="ARBA00023136"/>
    </source>
</evidence>
<dbReference type="Pfam" id="PF00005">
    <property type="entry name" value="ABC_tran"/>
    <property type="match status" value="1"/>
</dbReference>
<proteinExistence type="predicted"/>
<dbReference type="RefSeq" id="WP_280654622.1">
    <property type="nucleotide sequence ID" value="NZ_JANQDH010000058.1"/>
</dbReference>
<evidence type="ECO:0000259" key="9">
    <source>
        <dbReference type="PROSITE" id="PS50929"/>
    </source>
</evidence>
<accession>A0AA43KBJ9</accession>
<organism evidence="10 11">
    <name type="scientific">Chrysosporum bergii ANA360D</name>
    <dbReference type="NCBI Taxonomy" id="617107"/>
    <lineage>
        <taxon>Bacteria</taxon>
        <taxon>Bacillati</taxon>
        <taxon>Cyanobacteriota</taxon>
        <taxon>Cyanophyceae</taxon>
        <taxon>Nostocales</taxon>
        <taxon>Nodulariaceae</taxon>
        <taxon>Chrysosporum</taxon>
    </lineage>
</organism>
<dbReference type="Pfam" id="PF00664">
    <property type="entry name" value="ABC_membrane"/>
    <property type="match status" value="1"/>
</dbReference>
<keyword evidence="4 10" id="KW-0067">ATP-binding</keyword>
<dbReference type="SUPFAM" id="SSF52540">
    <property type="entry name" value="P-loop containing nucleoside triphosphate hydrolases"/>
    <property type="match status" value="1"/>
</dbReference>
<dbReference type="AlphaFoldDB" id="A0AA43KBJ9"/>
<dbReference type="InterPro" id="IPR003439">
    <property type="entry name" value="ABC_transporter-like_ATP-bd"/>
</dbReference>
<dbReference type="InterPro" id="IPR036640">
    <property type="entry name" value="ABC1_TM_sf"/>
</dbReference>
<dbReference type="GO" id="GO:0005886">
    <property type="term" value="C:plasma membrane"/>
    <property type="evidence" value="ECO:0007669"/>
    <property type="project" value="UniProtKB-SubCell"/>
</dbReference>
<sequence length="606" mass="68315">MRANVVLQFVDNNGHNQQTLEAFKKLLRRIFEYVWRNQLILLLALGIIFCLSIFQVLIPQIARYSIDVVIPEKKLNLLPFIAAATLLIAIFRGILDYFRIYLMSLFGQKIVESIRNDLYQHIQKLSISFFDNQRTGDLMSRMSENVNTIGTLISSDISEILVDSLVVLVIIVYLLSVDWQLALLLIVTWPLQIYITKIFSNFIQVAYQDVEHQAAEINNHIQDTVSNINAIKSFGNEKYEIDRFSEQSRNYMQVNIKAIRLWSIFVPTIDTINIIGSLIVLVVGSWAVIADRLTVGELTAFFAYTNQVSRPILRFSKILNILQKALVSSDRIFAILETEPEVKEQDNAIALTSVQGRMRFEEVDFAYRQGKTIIHNFTLDIQPGMTIALVGSSGSGKSTIAKLAARFYDPKNGRILIDDQDLRDISLDSLRSHLGIVSQDTLLLYGTIRDNIAYGKLEATDAEIEAAAKAANAHDFIMSFPDGYNSIIGERGVKLSGGQRQRLAIARVLVKNPQFVILDEATSALDTESEKLIQESLTQLLKGRTSLVIAHRLSTIQNADLIVVLEGGKILESGNHAELMTKEGRYLELQNMQIIQEHPQLSKINN</sequence>
<keyword evidence="5 7" id="KW-1133">Transmembrane helix</keyword>
<dbReference type="EMBL" id="JANQDH010000058">
    <property type="protein sequence ID" value="MDH6060626.1"/>
    <property type="molecule type" value="Genomic_DNA"/>
</dbReference>
<dbReference type="PANTHER" id="PTHR43394:SF1">
    <property type="entry name" value="ATP-BINDING CASSETTE SUB-FAMILY B MEMBER 10, MITOCHONDRIAL"/>
    <property type="match status" value="1"/>
</dbReference>
<keyword evidence="3" id="KW-0547">Nucleotide-binding</keyword>